<dbReference type="AlphaFoldDB" id="F0WDS2"/>
<organism evidence="1">
    <name type="scientific">Albugo laibachii Nc14</name>
    <dbReference type="NCBI Taxonomy" id="890382"/>
    <lineage>
        <taxon>Eukaryota</taxon>
        <taxon>Sar</taxon>
        <taxon>Stramenopiles</taxon>
        <taxon>Oomycota</taxon>
        <taxon>Peronosporomycetes</taxon>
        <taxon>Albuginales</taxon>
        <taxon>Albuginaceae</taxon>
        <taxon>Albugo</taxon>
    </lineage>
</organism>
<sequence length="122" mass="14105">MFETHHLASDPIHKYRTIDECRRYFSFSCFFSLTKTIEDDLVTISQPRMADYSLFGGFRIVLLGSESEHPQCKITFYVCALLIFFHFCLKLGQEGSSFIAVFLAFIVNFKVQPLEIITSLET</sequence>
<reference evidence="1" key="2">
    <citation type="submission" date="2011-02" db="EMBL/GenBank/DDBJ databases">
        <authorList>
            <person name="MacLean D."/>
        </authorList>
    </citation>
    <scope>NUCLEOTIDE SEQUENCE</scope>
</reference>
<proteinExistence type="predicted"/>
<accession>F0WDS2</accession>
<evidence type="ECO:0000313" key="1">
    <source>
        <dbReference type="EMBL" id="CCA19349.1"/>
    </source>
</evidence>
<gene>
    <name evidence="1" type="primary">AlNc14C69G4790</name>
    <name evidence="1" type="ORF">ALNC14_054920</name>
</gene>
<dbReference type="EMBL" id="FR824114">
    <property type="protein sequence ID" value="CCA19349.1"/>
    <property type="molecule type" value="Genomic_DNA"/>
</dbReference>
<reference evidence="1" key="1">
    <citation type="journal article" date="2011" name="PLoS Biol.">
        <title>Gene gain and loss during evolution of obligate parasitism in the white rust pathogen of Arabidopsis thaliana.</title>
        <authorList>
            <person name="Kemen E."/>
            <person name="Gardiner A."/>
            <person name="Schultz-Larsen T."/>
            <person name="Kemen A.C."/>
            <person name="Balmuth A.L."/>
            <person name="Robert-Seilaniantz A."/>
            <person name="Bailey K."/>
            <person name="Holub E."/>
            <person name="Studholme D.J."/>
            <person name="Maclean D."/>
            <person name="Jones J.D."/>
        </authorList>
    </citation>
    <scope>NUCLEOTIDE SEQUENCE</scope>
</reference>
<name>F0WDS2_9STRA</name>
<dbReference type="HOGENOM" id="CLU_2101466_0_0_1"/>
<protein>
    <submittedName>
        <fullName evidence="1">AlNc14C69G4790 protein</fullName>
    </submittedName>
</protein>